<dbReference type="InterPro" id="IPR036397">
    <property type="entry name" value="RNaseH_sf"/>
</dbReference>
<dbReference type="Pfam" id="PF00665">
    <property type="entry name" value="rve"/>
    <property type="match status" value="1"/>
</dbReference>
<dbReference type="InterPro" id="IPR012337">
    <property type="entry name" value="RNaseH-like_sf"/>
</dbReference>
<dbReference type="GO" id="GO:0003964">
    <property type="term" value="F:RNA-directed DNA polymerase activity"/>
    <property type="evidence" value="ECO:0007669"/>
    <property type="project" value="UniProtKB-KW"/>
</dbReference>
<dbReference type="Proteomes" id="UP000646827">
    <property type="component" value="Unassembled WGS sequence"/>
</dbReference>
<keyword evidence="2" id="KW-0548">Nucleotidyltransferase</keyword>
<organism evidence="10 11">
    <name type="scientific">Circinella minor</name>
    <dbReference type="NCBI Taxonomy" id="1195481"/>
    <lineage>
        <taxon>Eukaryota</taxon>
        <taxon>Fungi</taxon>
        <taxon>Fungi incertae sedis</taxon>
        <taxon>Mucoromycota</taxon>
        <taxon>Mucoromycotina</taxon>
        <taxon>Mucoromycetes</taxon>
        <taxon>Mucorales</taxon>
        <taxon>Lichtheimiaceae</taxon>
        <taxon>Circinella</taxon>
    </lineage>
</organism>
<evidence type="ECO:0000259" key="9">
    <source>
        <dbReference type="PROSITE" id="PS50994"/>
    </source>
</evidence>
<dbReference type="GO" id="GO:0015074">
    <property type="term" value="P:DNA integration"/>
    <property type="evidence" value="ECO:0007669"/>
    <property type="project" value="InterPro"/>
</dbReference>
<dbReference type="GO" id="GO:0004519">
    <property type="term" value="F:endonuclease activity"/>
    <property type="evidence" value="ECO:0007669"/>
    <property type="project" value="UniProtKB-KW"/>
</dbReference>
<dbReference type="Pfam" id="PF17921">
    <property type="entry name" value="Integrase_H2C2"/>
    <property type="match status" value="1"/>
</dbReference>
<keyword evidence="5" id="KW-0378">Hydrolase</keyword>
<evidence type="ECO:0000256" key="6">
    <source>
        <dbReference type="ARBA" id="ARBA00022918"/>
    </source>
</evidence>
<dbReference type="EMBL" id="JAEPRB010000128">
    <property type="protein sequence ID" value="KAG2220808.1"/>
    <property type="molecule type" value="Genomic_DNA"/>
</dbReference>
<dbReference type="InterPro" id="IPR000477">
    <property type="entry name" value="RT_dom"/>
</dbReference>
<dbReference type="Gene3D" id="1.10.340.70">
    <property type="match status" value="1"/>
</dbReference>
<keyword evidence="11" id="KW-1185">Reference proteome</keyword>
<gene>
    <name evidence="10" type="ORF">INT45_004469</name>
</gene>
<evidence type="ECO:0000256" key="5">
    <source>
        <dbReference type="ARBA" id="ARBA00022801"/>
    </source>
</evidence>
<dbReference type="GO" id="GO:0003676">
    <property type="term" value="F:nucleic acid binding"/>
    <property type="evidence" value="ECO:0007669"/>
    <property type="project" value="InterPro"/>
</dbReference>
<dbReference type="Gene3D" id="3.10.10.10">
    <property type="entry name" value="HIV Type 1 Reverse Transcriptase, subunit A, domain 1"/>
    <property type="match status" value="1"/>
</dbReference>
<dbReference type="SUPFAM" id="SSF56672">
    <property type="entry name" value="DNA/RNA polymerases"/>
    <property type="match status" value="1"/>
</dbReference>
<dbReference type="PANTHER" id="PTHR37984:SF5">
    <property type="entry name" value="PROTEIN NYNRIN-LIKE"/>
    <property type="match status" value="1"/>
</dbReference>
<evidence type="ECO:0000256" key="3">
    <source>
        <dbReference type="ARBA" id="ARBA00022722"/>
    </source>
</evidence>
<dbReference type="GO" id="GO:0005634">
    <property type="term" value="C:nucleus"/>
    <property type="evidence" value="ECO:0007669"/>
    <property type="project" value="UniProtKB-ARBA"/>
</dbReference>
<accession>A0A8H7VLE9</accession>
<dbReference type="OrthoDB" id="2202254at2759"/>
<dbReference type="InterPro" id="IPR050951">
    <property type="entry name" value="Retrovirus_Pol_polyprotein"/>
</dbReference>
<dbReference type="InterPro" id="IPR041588">
    <property type="entry name" value="Integrase_H2C2"/>
</dbReference>
<evidence type="ECO:0000256" key="1">
    <source>
        <dbReference type="ARBA" id="ARBA00022679"/>
    </source>
</evidence>
<name>A0A8H7VLE9_9FUNG</name>
<evidence type="ECO:0000259" key="8">
    <source>
        <dbReference type="PROSITE" id="PS50878"/>
    </source>
</evidence>
<dbReference type="CDD" id="cd09274">
    <property type="entry name" value="RNase_HI_RT_Ty3"/>
    <property type="match status" value="1"/>
</dbReference>
<sequence length="773" mass="88346">MPRRSPAEKEALEREVHEMLQRGVIQPSKSLWRSNPILVPKPDGFLRFCMNFKALNGVTVKDKHPLPKIDTLLDECQGSKWFTTIDLQSAYWQLPLDPVDAEKTAFSTDKGHFYFNVLPYGVCSGPANFSRFMEQILGHIPNIKLYIDDVLVATPDRKTHLQTLTKVLTTLHHWHVKININKSTWVQKSPWKWTTTQQTAFETLKQKLATLPQLAYADPNLPYEMDVDASVVAVAAILVQQSRPISYASRTLTTAELNYTVTEKEMLAVVWGLEQFHCYVHGAVSLTIYTDHAAVKAILTSNSPKGRIARWVLATQIYNFTIAHRRGKYNIDADALSRACNSILDKTNSVKNELSKMEIKQQNTITINILQQEQAKDDEIRLLLEAPKTQLFRADNNIIYFNQQNPLPYTPKTLRQQFFDAIYAHPTSGHFGRDKTLSQAKQVAWWPSLQKDIIAATAECELCQTHKRPLRKYGELQSIPVGEAGEVWAMDIAVLPTSSKENRYLLVCMEYLTKWVITVPLSGFDSNVIAQVLLYEIILKFSTPKKLISDNGTNFISEAMILVCTRLGIDKSTTSVMHPASDGLVKEMNSTVKTALSMYVERYPEDWDDYLPFVTFGINTQKQSSTGYSPFEAMFGRKAILPPLANITPPKMKTHNSESWVAYLNHYIPLIHEKIKNNIQKAQQRQKHYYDLKHRKRPIFQVGDLVLRILPKENWKFPNPKFSGPWRITKYNNAAKTSYSLKHENKKGMKETSANQEQLYPFKESKKNCEGGE</sequence>
<evidence type="ECO:0000256" key="7">
    <source>
        <dbReference type="SAM" id="MobiDB-lite"/>
    </source>
</evidence>
<dbReference type="SUPFAM" id="SSF53098">
    <property type="entry name" value="Ribonuclease H-like"/>
    <property type="match status" value="1"/>
</dbReference>
<dbReference type="Gene3D" id="3.30.70.270">
    <property type="match status" value="1"/>
</dbReference>
<feature type="compositionally biased region" description="Basic and acidic residues" evidence="7">
    <location>
        <begin position="763"/>
        <end position="773"/>
    </location>
</feature>
<dbReference type="GO" id="GO:0016787">
    <property type="term" value="F:hydrolase activity"/>
    <property type="evidence" value="ECO:0007669"/>
    <property type="project" value="UniProtKB-KW"/>
</dbReference>
<dbReference type="InterPro" id="IPR043502">
    <property type="entry name" value="DNA/RNA_pol_sf"/>
</dbReference>
<keyword evidence="3" id="KW-0540">Nuclease</keyword>
<dbReference type="AlphaFoldDB" id="A0A8H7VLE9"/>
<dbReference type="InterPro" id="IPR001584">
    <property type="entry name" value="Integrase_cat-core"/>
</dbReference>
<dbReference type="InterPro" id="IPR043128">
    <property type="entry name" value="Rev_trsase/Diguanyl_cyclase"/>
</dbReference>
<keyword evidence="1" id="KW-0808">Transferase</keyword>
<dbReference type="Pfam" id="PF17917">
    <property type="entry name" value="RT_RNaseH"/>
    <property type="match status" value="1"/>
</dbReference>
<evidence type="ECO:0000313" key="11">
    <source>
        <dbReference type="Proteomes" id="UP000646827"/>
    </source>
</evidence>
<protein>
    <submittedName>
        <fullName evidence="10">Uncharacterized protein</fullName>
    </submittedName>
</protein>
<evidence type="ECO:0000256" key="4">
    <source>
        <dbReference type="ARBA" id="ARBA00022759"/>
    </source>
</evidence>
<dbReference type="PANTHER" id="PTHR37984">
    <property type="entry name" value="PROTEIN CBG26694"/>
    <property type="match status" value="1"/>
</dbReference>
<dbReference type="InterPro" id="IPR041373">
    <property type="entry name" value="RT_RNaseH"/>
</dbReference>
<feature type="region of interest" description="Disordered" evidence="7">
    <location>
        <begin position="743"/>
        <end position="773"/>
    </location>
</feature>
<dbReference type="Gene3D" id="3.30.420.10">
    <property type="entry name" value="Ribonuclease H-like superfamily/Ribonuclease H"/>
    <property type="match status" value="1"/>
</dbReference>
<feature type="domain" description="Integrase catalytic" evidence="9">
    <location>
        <begin position="476"/>
        <end position="638"/>
    </location>
</feature>
<keyword evidence="6" id="KW-0695">RNA-directed DNA polymerase</keyword>
<dbReference type="PROSITE" id="PS50878">
    <property type="entry name" value="RT_POL"/>
    <property type="match status" value="1"/>
</dbReference>
<feature type="domain" description="Reverse transcriptase" evidence="8">
    <location>
        <begin position="20"/>
        <end position="198"/>
    </location>
</feature>
<dbReference type="PROSITE" id="PS50994">
    <property type="entry name" value="INTEGRASE"/>
    <property type="match status" value="1"/>
</dbReference>
<keyword evidence="4" id="KW-0255">Endonuclease</keyword>
<proteinExistence type="predicted"/>
<dbReference type="CDD" id="cd01647">
    <property type="entry name" value="RT_LTR"/>
    <property type="match status" value="1"/>
</dbReference>
<dbReference type="Pfam" id="PF00078">
    <property type="entry name" value="RVT_1"/>
    <property type="match status" value="1"/>
</dbReference>
<comment type="caution">
    <text evidence="10">The sequence shown here is derived from an EMBL/GenBank/DDBJ whole genome shotgun (WGS) entry which is preliminary data.</text>
</comment>
<evidence type="ECO:0000256" key="2">
    <source>
        <dbReference type="ARBA" id="ARBA00022695"/>
    </source>
</evidence>
<evidence type="ECO:0000313" key="10">
    <source>
        <dbReference type="EMBL" id="KAG2220808.1"/>
    </source>
</evidence>
<reference evidence="10 11" key="1">
    <citation type="submission" date="2020-12" db="EMBL/GenBank/DDBJ databases">
        <title>Metabolic potential, ecology and presence of endohyphal bacteria is reflected in genomic diversity of Mucoromycotina.</title>
        <authorList>
            <person name="Muszewska A."/>
            <person name="Okrasinska A."/>
            <person name="Steczkiewicz K."/>
            <person name="Drgas O."/>
            <person name="Orlowska M."/>
            <person name="Perlinska-Lenart U."/>
            <person name="Aleksandrzak-Piekarczyk T."/>
            <person name="Szatraj K."/>
            <person name="Zielenkiewicz U."/>
            <person name="Pilsyk S."/>
            <person name="Malc E."/>
            <person name="Mieczkowski P."/>
            <person name="Kruszewska J.S."/>
            <person name="Biernat P."/>
            <person name="Pawlowska J."/>
        </authorList>
    </citation>
    <scope>NUCLEOTIDE SEQUENCE [LARGE SCALE GENOMIC DNA]</scope>
    <source>
        <strain evidence="10 11">CBS 142.35</strain>
    </source>
</reference>